<sequence>MDEKREAGYDILSILSGMKEEYWRGVSEVQEEGGETLECVTLLLGGEFYAFETVHAAEVLRIPKLIRVPGVPEIITGIFNLRGEITAAVDIRPLLGVSRPDIGDGGRIVVVRGEKFLTGILTEGIVGIAPLPLDDFEAAGATRSEYVRGEIRDGDRLVLLLDLPKLLASPAITATGY</sequence>
<evidence type="ECO:0000313" key="3">
    <source>
        <dbReference type="Proteomes" id="UP000057609"/>
    </source>
</evidence>
<reference evidence="2 3" key="1">
    <citation type="journal article" date="2015" name="Genome Announc.">
        <title>Complete Genome of Geobacter pickeringii G13T, a Metal-Reducing Isolate from Sedimentary Kaolin Deposits.</title>
        <authorList>
            <person name="Badalamenti J.P."/>
            <person name="Bond D.R."/>
        </authorList>
    </citation>
    <scope>NUCLEOTIDE SEQUENCE [LARGE SCALE GENOMIC DNA]</scope>
    <source>
        <strain evidence="2 3">G13</strain>
    </source>
</reference>
<dbReference type="GO" id="GO:0005829">
    <property type="term" value="C:cytosol"/>
    <property type="evidence" value="ECO:0007669"/>
    <property type="project" value="TreeGrafter"/>
</dbReference>
<dbReference type="HOGENOM" id="CLU_048995_3_1_7"/>
<gene>
    <name evidence="2" type="ORF">GPICK_00275</name>
</gene>
<evidence type="ECO:0000313" key="2">
    <source>
        <dbReference type="EMBL" id="AJE02014.1"/>
    </source>
</evidence>
<evidence type="ECO:0000259" key="1">
    <source>
        <dbReference type="PROSITE" id="PS50851"/>
    </source>
</evidence>
<dbReference type="PANTHER" id="PTHR22617:SF43">
    <property type="entry name" value="PROTEIN PILI"/>
    <property type="match status" value="1"/>
</dbReference>
<dbReference type="GO" id="GO:0007165">
    <property type="term" value="P:signal transduction"/>
    <property type="evidence" value="ECO:0007669"/>
    <property type="project" value="InterPro"/>
</dbReference>
<dbReference type="GO" id="GO:0006935">
    <property type="term" value="P:chemotaxis"/>
    <property type="evidence" value="ECO:0007669"/>
    <property type="project" value="InterPro"/>
</dbReference>
<dbReference type="InterPro" id="IPR039315">
    <property type="entry name" value="CheW"/>
</dbReference>
<dbReference type="KEGG" id="gpi:GPICK_00275"/>
<organism evidence="2 3">
    <name type="scientific">Geobacter pickeringii</name>
    <dbReference type="NCBI Taxonomy" id="345632"/>
    <lineage>
        <taxon>Bacteria</taxon>
        <taxon>Pseudomonadati</taxon>
        <taxon>Thermodesulfobacteriota</taxon>
        <taxon>Desulfuromonadia</taxon>
        <taxon>Geobacterales</taxon>
        <taxon>Geobacteraceae</taxon>
        <taxon>Geobacter</taxon>
    </lineage>
</organism>
<dbReference type="Pfam" id="PF01584">
    <property type="entry name" value="CheW"/>
    <property type="match status" value="1"/>
</dbReference>
<dbReference type="RefSeq" id="WP_039739434.1">
    <property type="nucleotide sequence ID" value="NZ_CP009788.1"/>
</dbReference>
<dbReference type="Gene3D" id="2.30.30.40">
    <property type="entry name" value="SH3 Domains"/>
    <property type="match status" value="1"/>
</dbReference>
<dbReference type="STRING" id="345632.GPICK_00275"/>
<dbReference type="EMBL" id="CP009788">
    <property type="protein sequence ID" value="AJE02014.1"/>
    <property type="molecule type" value="Genomic_DNA"/>
</dbReference>
<feature type="domain" description="CheW-like" evidence="1">
    <location>
        <begin position="36"/>
        <end position="172"/>
    </location>
</feature>
<dbReference type="PANTHER" id="PTHR22617">
    <property type="entry name" value="CHEMOTAXIS SENSOR HISTIDINE KINASE-RELATED"/>
    <property type="match status" value="1"/>
</dbReference>
<proteinExistence type="predicted"/>
<dbReference type="Gene3D" id="2.40.50.180">
    <property type="entry name" value="CheA-289, Domain 4"/>
    <property type="match status" value="1"/>
</dbReference>
<dbReference type="PROSITE" id="PS50851">
    <property type="entry name" value="CHEW"/>
    <property type="match status" value="1"/>
</dbReference>
<dbReference type="SUPFAM" id="SSF50341">
    <property type="entry name" value="CheW-like"/>
    <property type="match status" value="1"/>
</dbReference>
<dbReference type="OrthoDB" id="5395576at2"/>
<keyword evidence="3" id="KW-1185">Reference proteome</keyword>
<dbReference type="AlphaFoldDB" id="A0A0B5BAN0"/>
<dbReference type="InterPro" id="IPR036061">
    <property type="entry name" value="CheW-like_dom_sf"/>
</dbReference>
<dbReference type="SMART" id="SM00260">
    <property type="entry name" value="CheW"/>
    <property type="match status" value="1"/>
</dbReference>
<dbReference type="InterPro" id="IPR002545">
    <property type="entry name" value="CheW-lke_dom"/>
</dbReference>
<accession>A0A0B5BAN0</accession>
<dbReference type="Proteomes" id="UP000057609">
    <property type="component" value="Chromosome"/>
</dbReference>
<protein>
    <submittedName>
        <fullName evidence="2">Chemotaxis protein CheW</fullName>
    </submittedName>
</protein>
<name>A0A0B5BAN0_9BACT</name>